<dbReference type="InterPro" id="IPR000210">
    <property type="entry name" value="BTB/POZ_dom"/>
</dbReference>
<keyword evidence="1" id="KW-0677">Repeat</keyword>
<dbReference type="Pfam" id="PF00415">
    <property type="entry name" value="RCC1"/>
    <property type="match status" value="5"/>
</dbReference>
<dbReference type="CDD" id="cd18498">
    <property type="entry name" value="BACK_RCBTB1_2"/>
    <property type="match status" value="1"/>
</dbReference>
<feature type="repeat" description="RCC1" evidence="2">
    <location>
        <begin position="227"/>
        <end position="279"/>
    </location>
</feature>
<dbReference type="InterPro" id="IPR051625">
    <property type="entry name" value="Signaling_Regulatory_Domain"/>
</dbReference>
<protein>
    <recommendedName>
        <fullName evidence="3">BTB domain-containing protein</fullName>
    </recommendedName>
</protein>
<accession>A0AAE1B632</accession>
<dbReference type="SMART" id="SM00225">
    <property type="entry name" value="BTB"/>
    <property type="match status" value="1"/>
</dbReference>
<dbReference type="AlphaFoldDB" id="A0AAE1B632"/>
<comment type="caution">
    <text evidence="4">The sequence shown here is derived from an EMBL/GenBank/DDBJ whole genome shotgun (WGS) entry which is preliminary data.</text>
</comment>
<keyword evidence="5" id="KW-1185">Reference proteome</keyword>
<feature type="repeat" description="RCC1" evidence="2">
    <location>
        <begin position="332"/>
        <end position="382"/>
    </location>
</feature>
<dbReference type="PROSITE" id="PS50097">
    <property type="entry name" value="BTB"/>
    <property type="match status" value="1"/>
</dbReference>
<dbReference type="PANTHER" id="PTHR22872">
    <property type="entry name" value="BTK-BINDING PROTEIN-RELATED"/>
    <property type="match status" value="1"/>
</dbReference>
<dbReference type="Proteomes" id="UP001283361">
    <property type="component" value="Unassembled WGS sequence"/>
</dbReference>
<feature type="domain" description="BTB" evidence="3">
    <location>
        <begin position="450"/>
        <end position="517"/>
    </location>
</feature>
<evidence type="ECO:0000256" key="2">
    <source>
        <dbReference type="PROSITE-ProRule" id="PRU00235"/>
    </source>
</evidence>
<organism evidence="4 5">
    <name type="scientific">Elysia crispata</name>
    <name type="common">lettuce slug</name>
    <dbReference type="NCBI Taxonomy" id="231223"/>
    <lineage>
        <taxon>Eukaryota</taxon>
        <taxon>Metazoa</taxon>
        <taxon>Spiralia</taxon>
        <taxon>Lophotrochozoa</taxon>
        <taxon>Mollusca</taxon>
        <taxon>Gastropoda</taxon>
        <taxon>Heterobranchia</taxon>
        <taxon>Euthyneura</taxon>
        <taxon>Panpulmonata</taxon>
        <taxon>Sacoglossa</taxon>
        <taxon>Placobranchoidea</taxon>
        <taxon>Plakobranchidae</taxon>
        <taxon>Elysia</taxon>
    </lineage>
</organism>
<feature type="repeat" description="RCC1" evidence="2">
    <location>
        <begin position="121"/>
        <end position="172"/>
    </location>
</feature>
<dbReference type="CDD" id="cd18298">
    <property type="entry name" value="BTB_POZ_RCBTB1_2"/>
    <property type="match status" value="1"/>
</dbReference>
<name>A0AAE1B632_9GAST</name>
<gene>
    <name evidence="4" type="ORF">RRG08_059684</name>
</gene>
<dbReference type="PRINTS" id="PR00633">
    <property type="entry name" value="RCCNDNSATION"/>
</dbReference>
<evidence type="ECO:0000259" key="3">
    <source>
        <dbReference type="PROSITE" id="PS50097"/>
    </source>
</evidence>
<dbReference type="Gene3D" id="3.30.710.10">
    <property type="entry name" value="Potassium Channel Kv1.1, Chain A"/>
    <property type="match status" value="1"/>
</dbReference>
<dbReference type="InterPro" id="IPR009091">
    <property type="entry name" value="RCC1/BLIP-II"/>
</dbReference>
<dbReference type="Pfam" id="PF00651">
    <property type="entry name" value="BTB"/>
    <property type="match status" value="1"/>
</dbReference>
<evidence type="ECO:0000313" key="5">
    <source>
        <dbReference type="Proteomes" id="UP001283361"/>
    </source>
</evidence>
<evidence type="ECO:0000313" key="4">
    <source>
        <dbReference type="EMBL" id="KAK3799641.1"/>
    </source>
</evidence>
<sequence length="611" mass="66257">MQGASSGFPHLGSHRLRSCLPKPGVRLCVGATVNSLGTQDMECNDYAMAEGITQSACPPEFAKVVPAARLCFPQLVQSRHVTDLSRWPIFSILDAELLSSVKKICVFGSSGNEAIFVTKDDDVYAFGSNCSNCLGLGDSHSSFEPRKIEPLCQKNIIDLAFGSGPHVVAVTKAGEVYSWGHNGYCQLGNGGSNPGCAPALITPNLANRMITKITCGSHHTMALSADGEVFAWGQNNCGQVGTGSTANQPTPRKITATIGMKVTISIACGQTSSMALMDNGEVYGWGYNGNGQLGIGNNVNQPNPSRVGSLNNVIITQVVCGYAHTLALSDEGIMYSWGANSYGQLGTGNKANMVSPAIVVNHGERYVEVAASHYSHISSALSQTGKVYMWGQCRGQSITEPRHIRLPSTDDAFASFSAPPISWRIYNVDLIKGSRIAEAVASSFDNPENSDIKFVVENKEIHVHKAILKLRCEHFQSMFHTCWDEASKESIEITQYSYKVYRAFLKFLYTDDVDLDPEDAIGLLDLSNAYCEDILKLKCEAIIRQGISVENVAMLYAAAIKFGAKQLEEFCFRFALNHMTAVTQTEALHELDDQVLKDFIVKASHAGAFKN</sequence>
<dbReference type="PROSITE" id="PS50012">
    <property type="entry name" value="RCC1_3"/>
    <property type="match status" value="5"/>
</dbReference>
<dbReference type="PROSITE" id="PS00626">
    <property type="entry name" value="RCC1_2"/>
    <property type="match status" value="1"/>
</dbReference>
<feature type="repeat" description="RCC1" evidence="2">
    <location>
        <begin position="280"/>
        <end position="331"/>
    </location>
</feature>
<evidence type="ECO:0000256" key="1">
    <source>
        <dbReference type="ARBA" id="ARBA00022737"/>
    </source>
</evidence>
<proteinExistence type="predicted"/>
<reference evidence="4" key="1">
    <citation type="journal article" date="2023" name="G3 (Bethesda)">
        <title>A reference genome for the long-term kleptoplast-retaining sea slug Elysia crispata morphotype clarki.</title>
        <authorList>
            <person name="Eastman K.E."/>
            <person name="Pendleton A.L."/>
            <person name="Shaikh M.A."/>
            <person name="Suttiyut T."/>
            <person name="Ogas R."/>
            <person name="Tomko P."/>
            <person name="Gavelis G."/>
            <person name="Widhalm J.R."/>
            <person name="Wisecaver J.H."/>
        </authorList>
    </citation>
    <scope>NUCLEOTIDE SEQUENCE</scope>
    <source>
        <strain evidence="4">ECLA1</strain>
    </source>
</reference>
<dbReference type="InterPro" id="IPR000408">
    <property type="entry name" value="Reg_chr_condens"/>
</dbReference>
<feature type="repeat" description="RCC1" evidence="2">
    <location>
        <begin position="174"/>
        <end position="226"/>
    </location>
</feature>
<dbReference type="EMBL" id="JAWDGP010000547">
    <property type="protein sequence ID" value="KAK3799641.1"/>
    <property type="molecule type" value="Genomic_DNA"/>
</dbReference>
<dbReference type="SUPFAM" id="SSF54695">
    <property type="entry name" value="POZ domain"/>
    <property type="match status" value="1"/>
</dbReference>
<dbReference type="InterPro" id="IPR011333">
    <property type="entry name" value="SKP1/BTB/POZ_sf"/>
</dbReference>
<dbReference type="SUPFAM" id="SSF50985">
    <property type="entry name" value="RCC1/BLIP-II"/>
    <property type="match status" value="1"/>
</dbReference>
<dbReference type="Gene3D" id="2.130.10.30">
    <property type="entry name" value="Regulator of chromosome condensation 1/beta-lactamase-inhibitor protein II"/>
    <property type="match status" value="2"/>
</dbReference>
<dbReference type="PANTHER" id="PTHR22872:SF10">
    <property type="entry name" value="ULTRAVIOLET-B RECEPTOR UVR8"/>
    <property type="match status" value="1"/>
</dbReference>